<dbReference type="InterPro" id="IPR014729">
    <property type="entry name" value="Rossmann-like_a/b/a_fold"/>
</dbReference>
<dbReference type="InterPro" id="IPR003848">
    <property type="entry name" value="DUF218"/>
</dbReference>
<comment type="caution">
    <text evidence="2">The sequence shown here is derived from an EMBL/GenBank/DDBJ whole genome shotgun (WGS) entry which is preliminary data.</text>
</comment>
<organism evidence="2 3">
    <name type="scientific">candidate division WWE3 bacterium GW2011_GWB1_42_6</name>
    <dbReference type="NCBI Taxonomy" id="1619115"/>
    <lineage>
        <taxon>Bacteria</taxon>
        <taxon>Katanobacteria</taxon>
    </lineage>
</organism>
<feature type="domain" description="DUF218" evidence="1">
    <location>
        <begin position="33"/>
        <end position="150"/>
    </location>
</feature>
<dbReference type="AlphaFoldDB" id="A0A0G1AWD9"/>
<dbReference type="Proteomes" id="UP000033848">
    <property type="component" value="Unassembled WGS sequence"/>
</dbReference>
<dbReference type="Gene3D" id="3.40.50.620">
    <property type="entry name" value="HUPs"/>
    <property type="match status" value="1"/>
</dbReference>
<sequence>MAITAERRETRLIDAAQVIDNFLRLKQTPQPSDVIIALGNNDDRTAHYAGRLYLDQLAPFLLLTGNVGERTRNKTIPEARRYLNIIQSDFPEIDATKIILEDQARNTGDNIRFSCQKLLDLGICPRTILVVTKPFVERRAYESFKHQWPALDRVLVSSPGFPFQDYFLEDGVDLLYLANQLFQEISKLHTYPGQDFISPQSVPSEVDQAYREIRSLLSQTAQLPLAR</sequence>
<evidence type="ECO:0000313" key="3">
    <source>
        <dbReference type="Proteomes" id="UP000033848"/>
    </source>
</evidence>
<evidence type="ECO:0000259" key="1">
    <source>
        <dbReference type="Pfam" id="PF02698"/>
    </source>
</evidence>
<dbReference type="InterPro" id="IPR051599">
    <property type="entry name" value="Cell_Envelope_Assoc"/>
</dbReference>
<reference evidence="2 3" key="1">
    <citation type="journal article" date="2015" name="Nature">
        <title>rRNA introns, odd ribosomes, and small enigmatic genomes across a large radiation of phyla.</title>
        <authorList>
            <person name="Brown C.T."/>
            <person name="Hug L.A."/>
            <person name="Thomas B.C."/>
            <person name="Sharon I."/>
            <person name="Castelle C.J."/>
            <person name="Singh A."/>
            <person name="Wilkins M.J."/>
            <person name="Williams K.H."/>
            <person name="Banfield J.F."/>
        </authorList>
    </citation>
    <scope>NUCLEOTIDE SEQUENCE [LARGE SCALE GENOMIC DNA]</scope>
</reference>
<dbReference type="CDD" id="cd06259">
    <property type="entry name" value="YdcF-like"/>
    <property type="match status" value="1"/>
</dbReference>
<dbReference type="PANTHER" id="PTHR30336:SF20">
    <property type="entry name" value="DUF218 DOMAIN-CONTAINING PROTEIN"/>
    <property type="match status" value="1"/>
</dbReference>
<name>A0A0G1AWD9_UNCKA</name>
<dbReference type="PANTHER" id="PTHR30336">
    <property type="entry name" value="INNER MEMBRANE PROTEIN, PROBABLE PERMEASE"/>
    <property type="match status" value="1"/>
</dbReference>
<protein>
    <recommendedName>
        <fullName evidence="1">DUF218 domain-containing protein</fullName>
    </recommendedName>
</protein>
<evidence type="ECO:0000313" key="2">
    <source>
        <dbReference type="EMBL" id="KKS65450.1"/>
    </source>
</evidence>
<accession>A0A0G1AWD9</accession>
<dbReference type="Pfam" id="PF02698">
    <property type="entry name" value="DUF218"/>
    <property type="match status" value="1"/>
</dbReference>
<gene>
    <name evidence="2" type="ORF">UV35_C0041G0004</name>
</gene>
<dbReference type="EMBL" id="LCED01000041">
    <property type="protein sequence ID" value="KKS65450.1"/>
    <property type="molecule type" value="Genomic_DNA"/>
</dbReference>
<proteinExistence type="predicted"/>
<dbReference type="GO" id="GO:0005886">
    <property type="term" value="C:plasma membrane"/>
    <property type="evidence" value="ECO:0007669"/>
    <property type="project" value="TreeGrafter"/>
</dbReference>